<name>A0A0L6VD56_9BASI</name>
<evidence type="ECO:0000256" key="2">
    <source>
        <dbReference type="SAM" id="Phobius"/>
    </source>
</evidence>
<reference evidence="3 4" key="1">
    <citation type="submission" date="2015-08" db="EMBL/GenBank/DDBJ databases">
        <title>Next Generation Sequencing and Analysis of the Genome of Puccinia sorghi L Schw, the Causal Agent of Maize Common Rust.</title>
        <authorList>
            <person name="Rochi L."/>
            <person name="Burguener G."/>
            <person name="Darino M."/>
            <person name="Turjanski A."/>
            <person name="Kreff E."/>
            <person name="Dieguez M.J."/>
            <person name="Sacco F."/>
        </authorList>
    </citation>
    <scope>NUCLEOTIDE SEQUENCE [LARGE SCALE GENOMIC DNA]</scope>
    <source>
        <strain evidence="3 4">RO10H11247</strain>
    </source>
</reference>
<keyword evidence="2" id="KW-0472">Membrane</keyword>
<dbReference type="VEuPathDB" id="FungiDB:VP01_2008g1"/>
<dbReference type="EMBL" id="LAVV01006847">
    <property type="protein sequence ID" value="KNZ58040.1"/>
    <property type="molecule type" value="Genomic_DNA"/>
</dbReference>
<dbReference type="Proteomes" id="UP000037035">
    <property type="component" value="Unassembled WGS sequence"/>
</dbReference>
<proteinExistence type="predicted"/>
<dbReference type="AlphaFoldDB" id="A0A0L6VD56"/>
<sequence length="549" mass="62748">MLMIFFAKLGEILVPSSNSLLFILVKGKYSMQSCLVNIYFYFCSFHKLLVSPCEKQIWKLAIFILCPAPKVVFYPELSLTPPVPVNLNSFSCIVNFLNELLREVFHQKTSFSSCILFVRLRLVISGHEDNLNSLTLQVGFAWSDRRYMLSQSSSWSDWERRLLTIGQRVHIMLSEAGLHRGMRSWLGRRSIPPSIQGDNLFFCFHEIMVSRVIFKRRRMRLFATLFFFFPPLQTLDERLVSIPRPLVIAKWGSSSKPADLLQVVAGQPRTRTLPPHVRVYIKHPTSTAAVFTTGRSPFHLGSATQIKIMLAVTCPMVHFSVFMCPAGFHSCRYTQQVTSWVLILLPAQIYARISVVTVYKPISIVLTFPPPFTFHSDHPYLGPLPLCNESAFLPKHSRPYPAENREDELPVSNQQLLHKSILESDTSDMKDIYISHIIIIYYIHVILFLNLLLSLSRVPPSTTLSLDRYAWMAVFVSGEFSDWFAIRFSEPLQPLPSLRFIGPSQNSKEDIGLFFLKSSFSATPSKLPPPYLITTLNPTPPQKKKKKDP</sequence>
<gene>
    <name evidence="3" type="ORF">VP01_2008g1</name>
</gene>
<feature type="region of interest" description="Disordered" evidence="1">
    <location>
        <begin position="521"/>
        <end position="549"/>
    </location>
</feature>
<feature type="transmembrane region" description="Helical" evidence="2">
    <location>
        <begin position="432"/>
        <end position="453"/>
    </location>
</feature>
<keyword evidence="2" id="KW-0812">Transmembrane</keyword>
<evidence type="ECO:0000313" key="4">
    <source>
        <dbReference type="Proteomes" id="UP000037035"/>
    </source>
</evidence>
<organism evidence="3 4">
    <name type="scientific">Puccinia sorghi</name>
    <dbReference type="NCBI Taxonomy" id="27349"/>
    <lineage>
        <taxon>Eukaryota</taxon>
        <taxon>Fungi</taxon>
        <taxon>Dikarya</taxon>
        <taxon>Basidiomycota</taxon>
        <taxon>Pucciniomycotina</taxon>
        <taxon>Pucciniomycetes</taxon>
        <taxon>Pucciniales</taxon>
        <taxon>Pucciniaceae</taxon>
        <taxon>Puccinia</taxon>
    </lineage>
</organism>
<accession>A0A0L6VD56</accession>
<feature type="transmembrane region" description="Helical" evidence="2">
    <location>
        <begin position="340"/>
        <end position="359"/>
    </location>
</feature>
<keyword evidence="4" id="KW-1185">Reference proteome</keyword>
<feature type="transmembrane region" description="Helical" evidence="2">
    <location>
        <begin position="308"/>
        <end position="328"/>
    </location>
</feature>
<evidence type="ECO:0000256" key="1">
    <source>
        <dbReference type="SAM" id="MobiDB-lite"/>
    </source>
</evidence>
<protein>
    <submittedName>
        <fullName evidence="3">Uncharacterized protein</fullName>
    </submittedName>
</protein>
<evidence type="ECO:0000313" key="3">
    <source>
        <dbReference type="EMBL" id="KNZ58040.1"/>
    </source>
</evidence>
<comment type="caution">
    <text evidence="3">The sequence shown here is derived from an EMBL/GenBank/DDBJ whole genome shotgun (WGS) entry which is preliminary data.</text>
</comment>
<keyword evidence="2" id="KW-1133">Transmembrane helix</keyword>